<comment type="caution">
    <text evidence="2">The sequence shown here is derived from an EMBL/GenBank/DDBJ whole genome shotgun (WGS) entry which is preliminary data.</text>
</comment>
<gene>
    <name evidence="2" type="ORF">ILYODFUR_025013</name>
</gene>
<accession>A0ABV0UKS8</accession>
<evidence type="ECO:0000256" key="1">
    <source>
        <dbReference type="SAM" id="MobiDB-lite"/>
    </source>
</evidence>
<dbReference type="Proteomes" id="UP001482620">
    <property type="component" value="Unassembled WGS sequence"/>
</dbReference>
<feature type="region of interest" description="Disordered" evidence="1">
    <location>
        <begin position="126"/>
        <end position="171"/>
    </location>
</feature>
<evidence type="ECO:0008006" key="4">
    <source>
        <dbReference type="Google" id="ProtNLM"/>
    </source>
</evidence>
<sequence>MLGENRNIPRRETPGRETNPGPSCCKATVLPTSPLCRFYLSTVRLIVVSGAFTVIPPNQSRRSEIKAVAQKEEEELQRWKETHKPPPLQLNPERLGGGDVTLAEARQRQFTDLKCFKIQKKLKKEDMDKKRRQEEEEELQKMKAKQREKSECLKKMREQEDERRREQLHQDHIRSAWDQVHLALTTVSLS</sequence>
<organism evidence="2 3">
    <name type="scientific">Ilyodon furcidens</name>
    <name type="common">goldbreast splitfin</name>
    <dbReference type="NCBI Taxonomy" id="33524"/>
    <lineage>
        <taxon>Eukaryota</taxon>
        <taxon>Metazoa</taxon>
        <taxon>Chordata</taxon>
        <taxon>Craniata</taxon>
        <taxon>Vertebrata</taxon>
        <taxon>Euteleostomi</taxon>
        <taxon>Actinopterygii</taxon>
        <taxon>Neopterygii</taxon>
        <taxon>Teleostei</taxon>
        <taxon>Neoteleostei</taxon>
        <taxon>Acanthomorphata</taxon>
        <taxon>Ovalentaria</taxon>
        <taxon>Atherinomorphae</taxon>
        <taxon>Cyprinodontiformes</taxon>
        <taxon>Goodeidae</taxon>
        <taxon>Ilyodon</taxon>
    </lineage>
</organism>
<dbReference type="EMBL" id="JAHRIQ010072529">
    <property type="protein sequence ID" value="MEQ2245187.1"/>
    <property type="molecule type" value="Genomic_DNA"/>
</dbReference>
<dbReference type="PANTHER" id="PTHR22529">
    <property type="entry name" value="EPITHELIAL-STROMAL INTERACTION PROTEIN 1"/>
    <property type="match status" value="1"/>
</dbReference>
<evidence type="ECO:0000313" key="2">
    <source>
        <dbReference type="EMBL" id="MEQ2245187.1"/>
    </source>
</evidence>
<keyword evidence="3" id="KW-1185">Reference proteome</keyword>
<dbReference type="PANTHER" id="PTHR22529:SF1">
    <property type="entry name" value="EPITHELIAL-STROMAL INTERACTION PROTEIN 1"/>
    <property type="match status" value="1"/>
</dbReference>
<reference evidence="2 3" key="1">
    <citation type="submission" date="2021-06" db="EMBL/GenBank/DDBJ databases">
        <authorList>
            <person name="Palmer J.M."/>
        </authorList>
    </citation>
    <scope>NUCLEOTIDE SEQUENCE [LARGE SCALE GENOMIC DNA]</scope>
    <source>
        <strain evidence="3">if_2019</strain>
        <tissue evidence="2">Muscle</tissue>
    </source>
</reference>
<protein>
    <recommendedName>
        <fullName evidence="4">Epithelial-stromal interaction protein 1</fullName>
    </recommendedName>
</protein>
<proteinExistence type="predicted"/>
<feature type="region of interest" description="Disordered" evidence="1">
    <location>
        <begin position="1"/>
        <end position="23"/>
    </location>
</feature>
<evidence type="ECO:0000313" key="3">
    <source>
        <dbReference type="Proteomes" id="UP001482620"/>
    </source>
</evidence>
<dbReference type="InterPro" id="IPR026185">
    <property type="entry name" value="EPSTI1"/>
</dbReference>
<name>A0ABV0UKS8_9TELE</name>